<reference evidence="1 2" key="1">
    <citation type="submission" date="2011-06" db="EMBL/GenBank/DDBJ databases">
        <title>The draft genome of Thiorhodococcus drewsii AZ1.</title>
        <authorList>
            <consortium name="US DOE Joint Genome Institute (JGI-PGF)"/>
            <person name="Lucas S."/>
            <person name="Han J."/>
            <person name="Lapidus A."/>
            <person name="Cheng J.-F."/>
            <person name="Goodwin L."/>
            <person name="Pitluck S."/>
            <person name="Peters L."/>
            <person name="Land M.L."/>
            <person name="Hauser L."/>
            <person name="Vogl K."/>
            <person name="Liu Z."/>
            <person name="Imhoff J."/>
            <person name="Thiel V."/>
            <person name="Frigaard N.-U."/>
            <person name="Bryant D.A."/>
            <person name="Woyke T.J."/>
        </authorList>
    </citation>
    <scope>NUCLEOTIDE SEQUENCE [LARGE SCALE GENOMIC DNA]</scope>
    <source>
        <strain evidence="1 2">AZ1</strain>
    </source>
</reference>
<proteinExistence type="predicted"/>
<evidence type="ECO:0008006" key="3">
    <source>
        <dbReference type="Google" id="ProtNLM"/>
    </source>
</evidence>
<sequence>MKMNTMLDVKRYSIFIVAASLYVLVLPALLSYPVTSVAAPTVREFSRLAHLDVPNGTRLEETIVPDIYAFRFRSNVHHKCAQYLSGDYQFIANQGGKGWRYLKTRSPVSQADAATIGKRIASAARPLTIKMGPAGKRDAFILISGVDCGFCRNLERQLHQEDIAYRVVPVMLSDENRDLVEAVWSAVDPSVAWSTIMSGKEANFPKSMEHRRYPWEAFHDMNCMMGGGAPIAIFPNGDMVFGKGILPRIAHQR</sequence>
<dbReference type="AlphaFoldDB" id="G2DVS7"/>
<dbReference type="EMBL" id="AFWT01000001">
    <property type="protein sequence ID" value="EGV34092.1"/>
    <property type="molecule type" value="Genomic_DNA"/>
</dbReference>
<dbReference type="Gene3D" id="3.40.30.10">
    <property type="entry name" value="Glutaredoxin"/>
    <property type="match status" value="1"/>
</dbReference>
<dbReference type="RefSeq" id="WP_007038963.1">
    <property type="nucleotide sequence ID" value="NZ_AFWT01000001.1"/>
</dbReference>
<keyword evidence="2" id="KW-1185">Reference proteome</keyword>
<comment type="caution">
    <text evidence="1">The sequence shown here is derived from an EMBL/GenBank/DDBJ whole genome shotgun (WGS) entry which is preliminary data.</text>
</comment>
<dbReference type="OrthoDB" id="5298214at2"/>
<gene>
    <name evidence="1" type="ORF">ThidrDRAFT_0247</name>
</gene>
<dbReference type="STRING" id="765913.ThidrDRAFT_0247"/>
<organism evidence="1 2">
    <name type="scientific">Thiorhodococcus drewsii AZ1</name>
    <dbReference type="NCBI Taxonomy" id="765913"/>
    <lineage>
        <taxon>Bacteria</taxon>
        <taxon>Pseudomonadati</taxon>
        <taxon>Pseudomonadota</taxon>
        <taxon>Gammaproteobacteria</taxon>
        <taxon>Chromatiales</taxon>
        <taxon>Chromatiaceae</taxon>
        <taxon>Thiorhodococcus</taxon>
    </lineage>
</organism>
<dbReference type="SUPFAM" id="SSF52833">
    <property type="entry name" value="Thioredoxin-like"/>
    <property type="match status" value="1"/>
</dbReference>
<dbReference type="InterPro" id="IPR036249">
    <property type="entry name" value="Thioredoxin-like_sf"/>
</dbReference>
<protein>
    <recommendedName>
        <fullName evidence="3">Thioredoxin-like fold domain-containing protein</fullName>
    </recommendedName>
</protein>
<accession>G2DVS7</accession>
<dbReference type="Proteomes" id="UP000004200">
    <property type="component" value="Unassembled WGS sequence"/>
</dbReference>
<name>G2DVS7_9GAMM</name>
<evidence type="ECO:0000313" key="1">
    <source>
        <dbReference type="EMBL" id="EGV34092.1"/>
    </source>
</evidence>
<evidence type="ECO:0000313" key="2">
    <source>
        <dbReference type="Proteomes" id="UP000004200"/>
    </source>
</evidence>